<proteinExistence type="predicted"/>
<dbReference type="GO" id="GO:0003677">
    <property type="term" value="F:DNA binding"/>
    <property type="evidence" value="ECO:0007669"/>
    <property type="project" value="InterPro"/>
</dbReference>
<dbReference type="CDD" id="cd00799">
    <property type="entry name" value="INT_Cre_C"/>
    <property type="match status" value="1"/>
</dbReference>
<evidence type="ECO:0000256" key="1">
    <source>
        <dbReference type="ARBA" id="ARBA00023172"/>
    </source>
</evidence>
<protein>
    <submittedName>
        <fullName evidence="3">Phage integrase family protein</fullName>
    </submittedName>
</protein>
<evidence type="ECO:0000313" key="3">
    <source>
        <dbReference type="EMBL" id="EQD74360.1"/>
    </source>
</evidence>
<dbReference type="SUPFAM" id="SSF56349">
    <property type="entry name" value="DNA breaking-rejoining enzymes"/>
    <property type="match status" value="1"/>
</dbReference>
<evidence type="ECO:0000259" key="2">
    <source>
        <dbReference type="PROSITE" id="PS51898"/>
    </source>
</evidence>
<dbReference type="InterPro" id="IPR002104">
    <property type="entry name" value="Integrase_catalytic"/>
</dbReference>
<feature type="non-terminal residue" evidence="3">
    <location>
        <position position="1"/>
    </location>
</feature>
<dbReference type="GO" id="GO:0006310">
    <property type="term" value="P:DNA recombination"/>
    <property type="evidence" value="ECO:0007669"/>
    <property type="project" value="UniProtKB-KW"/>
</dbReference>
<dbReference type="InterPro" id="IPR011010">
    <property type="entry name" value="DNA_brk_join_enz"/>
</dbReference>
<keyword evidence="1" id="KW-0233">DNA recombination</keyword>
<gene>
    <name evidence="3" type="ORF">B1B_02714</name>
</gene>
<dbReference type="EMBL" id="AUZY01001630">
    <property type="protein sequence ID" value="EQD74360.1"/>
    <property type="molecule type" value="Genomic_DNA"/>
</dbReference>
<feature type="domain" description="Tyr recombinase" evidence="2">
    <location>
        <begin position="1"/>
        <end position="172"/>
    </location>
</feature>
<dbReference type="PROSITE" id="PS51898">
    <property type="entry name" value="TYR_RECOMBINASE"/>
    <property type="match status" value="1"/>
</dbReference>
<sequence>DGLRGMRDRALLLLAWSGGGRRRSEVVGVQVEDVRRLDPQTWTYALGSTKTHMTGVRREKPLRGEAVVALQAWIEAAQLTEGALFRRLYRNGRPGPGLTPDQVARIVQRRARLANLPGDWAAHSLRSGFVTEAGRQGVPLGEVMAMTEHRSVGTVMGYFQAGALLSSRASDLLSADTVDHARAPSRRVVLPDGGTG</sequence>
<accession>T1CWF6</accession>
<comment type="caution">
    <text evidence="3">The sequence shown here is derived from an EMBL/GenBank/DDBJ whole genome shotgun (WGS) entry which is preliminary data.</text>
</comment>
<dbReference type="Gene3D" id="1.10.443.10">
    <property type="entry name" value="Intergrase catalytic core"/>
    <property type="match status" value="1"/>
</dbReference>
<name>T1CWF6_9ZZZZ</name>
<reference evidence="3" key="2">
    <citation type="journal article" date="2014" name="ISME J.">
        <title>Microbial stratification in low pH oxic and suboxic macroscopic growths along an acid mine drainage.</title>
        <authorList>
            <person name="Mendez-Garcia C."/>
            <person name="Mesa V."/>
            <person name="Sprenger R.R."/>
            <person name="Richter M."/>
            <person name="Diez M.S."/>
            <person name="Solano J."/>
            <person name="Bargiela R."/>
            <person name="Golyshina O.V."/>
            <person name="Manteca A."/>
            <person name="Ramos J.L."/>
            <person name="Gallego J.R."/>
            <person name="Llorente I."/>
            <person name="Martins Dos Santos V.A."/>
            <person name="Jensen O.N."/>
            <person name="Pelaez A.I."/>
            <person name="Sanchez J."/>
            <person name="Ferrer M."/>
        </authorList>
    </citation>
    <scope>NUCLEOTIDE SEQUENCE</scope>
</reference>
<dbReference type="InterPro" id="IPR013762">
    <property type="entry name" value="Integrase-like_cat_sf"/>
</dbReference>
<dbReference type="AlphaFoldDB" id="T1CWF6"/>
<reference evidence="3" key="1">
    <citation type="submission" date="2013-08" db="EMBL/GenBank/DDBJ databases">
        <authorList>
            <person name="Mendez C."/>
            <person name="Richter M."/>
            <person name="Ferrer M."/>
            <person name="Sanchez J."/>
        </authorList>
    </citation>
    <scope>NUCLEOTIDE SEQUENCE</scope>
</reference>
<dbReference type="Pfam" id="PF00589">
    <property type="entry name" value="Phage_integrase"/>
    <property type="match status" value="1"/>
</dbReference>
<dbReference type="GO" id="GO:0015074">
    <property type="term" value="P:DNA integration"/>
    <property type="evidence" value="ECO:0007669"/>
    <property type="project" value="InterPro"/>
</dbReference>
<organism evidence="3">
    <name type="scientific">mine drainage metagenome</name>
    <dbReference type="NCBI Taxonomy" id="410659"/>
    <lineage>
        <taxon>unclassified sequences</taxon>
        <taxon>metagenomes</taxon>
        <taxon>ecological metagenomes</taxon>
    </lineage>
</organism>